<evidence type="ECO:0000313" key="1">
    <source>
        <dbReference type="EMBL" id="TXG64319.1"/>
    </source>
</evidence>
<proteinExistence type="predicted"/>
<dbReference type="AlphaFoldDB" id="A0A5C7I634"/>
<reference evidence="2" key="1">
    <citation type="journal article" date="2019" name="Gigascience">
        <title>De novo genome assembly of the endangered Acer yangbiense, a plant species with extremely small populations endemic to Yunnan Province, China.</title>
        <authorList>
            <person name="Yang J."/>
            <person name="Wariss H.M."/>
            <person name="Tao L."/>
            <person name="Zhang R."/>
            <person name="Yun Q."/>
            <person name="Hollingsworth P."/>
            <person name="Dao Z."/>
            <person name="Luo G."/>
            <person name="Guo H."/>
            <person name="Ma Y."/>
            <person name="Sun W."/>
        </authorList>
    </citation>
    <scope>NUCLEOTIDE SEQUENCE [LARGE SCALE GENOMIC DNA]</scope>
    <source>
        <strain evidence="2">cv. Malutang</strain>
    </source>
</reference>
<gene>
    <name evidence="1" type="ORF">EZV62_011313</name>
</gene>
<protein>
    <submittedName>
        <fullName evidence="1">Uncharacterized protein</fullName>
    </submittedName>
</protein>
<keyword evidence="2" id="KW-1185">Reference proteome</keyword>
<organism evidence="1 2">
    <name type="scientific">Acer yangbiense</name>
    <dbReference type="NCBI Taxonomy" id="1000413"/>
    <lineage>
        <taxon>Eukaryota</taxon>
        <taxon>Viridiplantae</taxon>
        <taxon>Streptophyta</taxon>
        <taxon>Embryophyta</taxon>
        <taxon>Tracheophyta</taxon>
        <taxon>Spermatophyta</taxon>
        <taxon>Magnoliopsida</taxon>
        <taxon>eudicotyledons</taxon>
        <taxon>Gunneridae</taxon>
        <taxon>Pentapetalae</taxon>
        <taxon>rosids</taxon>
        <taxon>malvids</taxon>
        <taxon>Sapindales</taxon>
        <taxon>Sapindaceae</taxon>
        <taxon>Hippocastanoideae</taxon>
        <taxon>Acereae</taxon>
        <taxon>Acer</taxon>
    </lineage>
</organism>
<name>A0A5C7I634_9ROSI</name>
<sequence>MFFHDLPSALLSIDIGYDKWCYNYWKFVKRGRVGLAIVTTHYADLTTHYGCVGIFIGNFTTYLSNSVGEILSEESQSHSMANNGEDVSYVPWVQTSKDTVDLCGMRVEEAAHQLTDMVISGADSQSCLCYGWDGHWGG</sequence>
<comment type="caution">
    <text evidence="1">The sequence shown here is derived from an EMBL/GenBank/DDBJ whole genome shotgun (WGS) entry which is preliminary data.</text>
</comment>
<dbReference type="Proteomes" id="UP000323000">
    <property type="component" value="Chromosome 4"/>
</dbReference>
<evidence type="ECO:0000313" key="2">
    <source>
        <dbReference type="Proteomes" id="UP000323000"/>
    </source>
</evidence>
<accession>A0A5C7I634</accession>
<dbReference type="EMBL" id="VAHF01000004">
    <property type="protein sequence ID" value="TXG64319.1"/>
    <property type="molecule type" value="Genomic_DNA"/>
</dbReference>
<dbReference type="OrthoDB" id="1727869at2759"/>